<organism evidence="2 3">
    <name type="scientific">Gimesia fumaroli</name>
    <dbReference type="NCBI Taxonomy" id="2527976"/>
    <lineage>
        <taxon>Bacteria</taxon>
        <taxon>Pseudomonadati</taxon>
        <taxon>Planctomycetota</taxon>
        <taxon>Planctomycetia</taxon>
        <taxon>Planctomycetales</taxon>
        <taxon>Planctomycetaceae</taxon>
        <taxon>Gimesia</taxon>
    </lineage>
</organism>
<evidence type="ECO:0000313" key="3">
    <source>
        <dbReference type="Proteomes" id="UP000318313"/>
    </source>
</evidence>
<gene>
    <name evidence="2" type="ORF">Enr17x_47290</name>
</gene>
<keyword evidence="3" id="KW-1185">Reference proteome</keyword>
<proteinExistence type="predicted"/>
<feature type="transmembrane region" description="Helical" evidence="1">
    <location>
        <begin position="16"/>
        <end position="37"/>
    </location>
</feature>
<dbReference type="KEGG" id="gfm:Enr17x_47290"/>
<accession>A0A518IHU1</accession>
<keyword evidence="1" id="KW-1133">Transmembrane helix</keyword>
<reference evidence="2 3" key="1">
    <citation type="submission" date="2019-03" db="EMBL/GenBank/DDBJ databases">
        <title>Deep-cultivation of Planctomycetes and their phenomic and genomic characterization uncovers novel biology.</title>
        <authorList>
            <person name="Wiegand S."/>
            <person name="Jogler M."/>
            <person name="Boedeker C."/>
            <person name="Pinto D."/>
            <person name="Vollmers J."/>
            <person name="Rivas-Marin E."/>
            <person name="Kohn T."/>
            <person name="Peeters S.H."/>
            <person name="Heuer A."/>
            <person name="Rast P."/>
            <person name="Oberbeckmann S."/>
            <person name="Bunk B."/>
            <person name="Jeske O."/>
            <person name="Meyerdierks A."/>
            <person name="Storesund J.E."/>
            <person name="Kallscheuer N."/>
            <person name="Luecker S."/>
            <person name="Lage O.M."/>
            <person name="Pohl T."/>
            <person name="Merkel B.J."/>
            <person name="Hornburger P."/>
            <person name="Mueller R.-W."/>
            <person name="Bruemmer F."/>
            <person name="Labrenz M."/>
            <person name="Spormann A.M."/>
            <person name="Op den Camp H."/>
            <person name="Overmann J."/>
            <person name="Amann R."/>
            <person name="Jetten M.S.M."/>
            <person name="Mascher T."/>
            <person name="Medema M.H."/>
            <person name="Devos D.P."/>
            <person name="Kaster A.-K."/>
            <person name="Ovreas L."/>
            <person name="Rohde M."/>
            <person name="Galperin M.Y."/>
            <person name="Jogler C."/>
        </authorList>
    </citation>
    <scope>NUCLEOTIDE SEQUENCE [LARGE SCALE GENOMIC DNA]</scope>
    <source>
        <strain evidence="2 3">Enr17</strain>
    </source>
</reference>
<dbReference type="AlphaFoldDB" id="A0A518IHU1"/>
<dbReference type="RefSeq" id="WP_145311957.1">
    <property type="nucleotide sequence ID" value="NZ_CP037452.1"/>
</dbReference>
<dbReference type="EMBL" id="CP037452">
    <property type="protein sequence ID" value="QDV52663.1"/>
    <property type="molecule type" value="Genomic_DNA"/>
</dbReference>
<sequence>MDELSEKNGRVESKKVLAIAGSISSLFIVIFLSYSWFGVPIQQTSHQHHLLPSKPIKQQQQPLSATVKFTPYKQPLELGIFLDRVASETKFDSSSRSRFMSIRGVLSLQVLNSDSKTLTGVEVFVPRSLFIEMTHKGEASKKVRQIDAIDRQIFFSDYEDYIEIGELGPQESLLITCWTSHSPEDPQFSRLRLVHDQGAGIVYFQPPN</sequence>
<keyword evidence="1" id="KW-0472">Membrane</keyword>
<protein>
    <submittedName>
        <fullName evidence="2">Uncharacterized protein</fullName>
    </submittedName>
</protein>
<dbReference type="Proteomes" id="UP000318313">
    <property type="component" value="Chromosome"/>
</dbReference>
<evidence type="ECO:0000313" key="2">
    <source>
        <dbReference type="EMBL" id="QDV52663.1"/>
    </source>
</evidence>
<name>A0A518IHU1_9PLAN</name>
<keyword evidence="1" id="KW-0812">Transmembrane</keyword>
<evidence type="ECO:0000256" key="1">
    <source>
        <dbReference type="SAM" id="Phobius"/>
    </source>
</evidence>